<feature type="chain" id="PRO_5040837848" evidence="2">
    <location>
        <begin position="26"/>
        <end position="71"/>
    </location>
</feature>
<protein>
    <submittedName>
        <fullName evidence="3">Uncharacterized protein</fullName>
    </submittedName>
</protein>
<reference evidence="3" key="2">
    <citation type="journal article" date="2023" name="Pathogens">
        <title>Pathological Features and Genomic Characterization of an Actinobacillus equuli subsp. equuli Bearing Unique Virulence-Associated Genes from an Adult Horse with Pleuropneumonia.</title>
        <authorList>
            <person name="Kamali M."/>
            <person name="Carossino M."/>
            <person name="Del Piero F."/>
            <person name="Peak L."/>
            <person name="Mitchell M.S."/>
            <person name="Willette J."/>
            <person name="Baker R."/>
            <person name="Li F."/>
            <person name="Kenez A."/>
            <person name="Balasuriya U.B.R."/>
            <person name="Go Y.Y."/>
        </authorList>
    </citation>
    <scope>NUCLEOTIDE SEQUENCE</scope>
    <source>
        <strain evidence="3">4524</strain>
    </source>
</reference>
<dbReference type="AlphaFoldDB" id="A0A9X4G4M8"/>
<keyword evidence="1" id="KW-0472">Membrane</keyword>
<name>A0A9X4G4M8_ACTEU</name>
<keyword evidence="4" id="KW-1185">Reference proteome</keyword>
<dbReference type="RefSeq" id="WP_275218554.1">
    <property type="nucleotide sequence ID" value="NZ_JAPHVQ010000021.1"/>
</dbReference>
<evidence type="ECO:0000313" key="4">
    <source>
        <dbReference type="Proteomes" id="UP001142444"/>
    </source>
</evidence>
<evidence type="ECO:0000313" key="3">
    <source>
        <dbReference type="EMBL" id="MDE8035767.1"/>
    </source>
</evidence>
<keyword evidence="1" id="KW-1133">Transmembrane helix</keyword>
<sequence>MFNKQILKRTAVVIGAIALAGTANAQGYADIAANVDLNDAKTSIIAVGVAIGGFLAVGIGIRAVLGMMKRL</sequence>
<dbReference type="EMBL" id="JAPHVQ010000021">
    <property type="protein sequence ID" value="MDE8035767.1"/>
    <property type="molecule type" value="Genomic_DNA"/>
</dbReference>
<feature type="signal peptide" evidence="2">
    <location>
        <begin position="1"/>
        <end position="25"/>
    </location>
</feature>
<keyword evidence="1" id="KW-0812">Transmembrane</keyword>
<evidence type="ECO:0000256" key="2">
    <source>
        <dbReference type="SAM" id="SignalP"/>
    </source>
</evidence>
<gene>
    <name evidence="3" type="ORF">OQ257_11430</name>
</gene>
<dbReference type="Proteomes" id="UP001142444">
    <property type="component" value="Unassembled WGS sequence"/>
</dbReference>
<feature type="transmembrane region" description="Helical" evidence="1">
    <location>
        <begin position="44"/>
        <end position="65"/>
    </location>
</feature>
<reference evidence="3" key="1">
    <citation type="submission" date="2022-11" db="EMBL/GenBank/DDBJ databases">
        <authorList>
            <person name="Kamali M."/>
            <person name="Peak L."/>
            <person name="Go Y.Y."/>
            <person name="Balasuriya U.B.R."/>
            <person name="Carossino M."/>
        </authorList>
    </citation>
    <scope>NUCLEOTIDE SEQUENCE</scope>
    <source>
        <strain evidence="3">4524</strain>
    </source>
</reference>
<evidence type="ECO:0000256" key="1">
    <source>
        <dbReference type="SAM" id="Phobius"/>
    </source>
</evidence>
<accession>A0A9X4G4M8</accession>
<comment type="caution">
    <text evidence="3">The sequence shown here is derived from an EMBL/GenBank/DDBJ whole genome shotgun (WGS) entry which is preliminary data.</text>
</comment>
<proteinExistence type="predicted"/>
<organism evidence="3 4">
    <name type="scientific">Actinobacillus equuli subsp. equuli</name>
    <dbReference type="NCBI Taxonomy" id="202947"/>
    <lineage>
        <taxon>Bacteria</taxon>
        <taxon>Pseudomonadati</taxon>
        <taxon>Pseudomonadota</taxon>
        <taxon>Gammaproteobacteria</taxon>
        <taxon>Pasteurellales</taxon>
        <taxon>Pasteurellaceae</taxon>
        <taxon>Actinobacillus</taxon>
    </lineage>
</organism>
<keyword evidence="2" id="KW-0732">Signal</keyword>